<proteinExistence type="predicted"/>
<dbReference type="AlphaFoldDB" id="A0A1H5YD55"/>
<reference evidence="2 3" key="1">
    <citation type="submission" date="2016-10" db="EMBL/GenBank/DDBJ databases">
        <authorList>
            <person name="de Groot N.N."/>
        </authorList>
    </citation>
    <scope>NUCLEOTIDE SEQUENCE [LARGE SCALE GENOMIC DNA]</scope>
    <source>
        <strain evidence="2 3">CGMCC 4.7037</strain>
    </source>
</reference>
<dbReference type="EMBL" id="FNVT01000002">
    <property type="protein sequence ID" value="SEG21904.1"/>
    <property type="molecule type" value="Genomic_DNA"/>
</dbReference>
<keyword evidence="3" id="KW-1185">Reference proteome</keyword>
<feature type="domain" description="CHAT" evidence="1">
    <location>
        <begin position="150"/>
        <end position="426"/>
    </location>
</feature>
<organism evidence="2 3">
    <name type="scientific">Nonomuraea solani</name>
    <dbReference type="NCBI Taxonomy" id="1144553"/>
    <lineage>
        <taxon>Bacteria</taxon>
        <taxon>Bacillati</taxon>
        <taxon>Actinomycetota</taxon>
        <taxon>Actinomycetes</taxon>
        <taxon>Streptosporangiales</taxon>
        <taxon>Streptosporangiaceae</taxon>
        <taxon>Nonomuraea</taxon>
    </lineage>
</organism>
<gene>
    <name evidence="2" type="ORF">SAMN05444920_102236</name>
</gene>
<dbReference type="Proteomes" id="UP000236732">
    <property type="component" value="Unassembled WGS sequence"/>
</dbReference>
<sequence length="427" mass="47095">MREGMPEDVSQLVDRRMALAREWDDLVERVRELDGFVDFLRPPSMERMLPAAGGGPVVIVNVSEWRCDALLVRPEGVTVRPLTGLTVQDAADQANRYLGALAEAETTADTYETARRRVRATGTMADRQTAYRAQRALDEARAATETMLTELLAWLWDTIAEPVLSELGFHGTPDGPWPRLWWCPTGPLTLLPLHAAGRHEQRATVMDRVVSSYTPTLRALLKAREPLGPAAGDDRFLIVALADTPGERPLAGVADEVDLLTRLFPATLLQGEEAIRARVRRELPGHRWVHFSCHGDQNLADPSQGGLVLHDDMLTITDISTGQYHAEFAGLSACKTATGGVDLLDEAITLAAALHYTGFRHVIGTLWSVYDTTGTSDLFQTVYQDLAADGRMRAERSAYALHRATRALRDRYLGTPSVWTPFTHTGP</sequence>
<accession>A0A1H5YD55</accession>
<evidence type="ECO:0000259" key="1">
    <source>
        <dbReference type="Pfam" id="PF12770"/>
    </source>
</evidence>
<protein>
    <submittedName>
        <fullName evidence="2">CHAT domain-containing protein</fullName>
    </submittedName>
</protein>
<name>A0A1H5YD55_9ACTN</name>
<dbReference type="RefSeq" id="WP_200823809.1">
    <property type="nucleotide sequence ID" value="NZ_FNVT01000002.1"/>
</dbReference>
<dbReference type="Pfam" id="PF12770">
    <property type="entry name" value="CHAT"/>
    <property type="match status" value="1"/>
</dbReference>
<evidence type="ECO:0000313" key="2">
    <source>
        <dbReference type="EMBL" id="SEG21904.1"/>
    </source>
</evidence>
<evidence type="ECO:0000313" key="3">
    <source>
        <dbReference type="Proteomes" id="UP000236732"/>
    </source>
</evidence>
<dbReference type="InterPro" id="IPR024983">
    <property type="entry name" value="CHAT_dom"/>
</dbReference>